<dbReference type="AlphaFoldDB" id="A0A285C2Q8"/>
<name>A0A285C2Q8_9PROT</name>
<proteinExistence type="inferred from homology"/>
<dbReference type="InterPro" id="IPR021131">
    <property type="entry name" value="Ribosomal_uL15/eL18"/>
</dbReference>
<comment type="subunit">
    <text evidence="4">Part of the 50S ribosomal subunit.</text>
</comment>
<protein>
    <recommendedName>
        <fullName evidence="4">Large ribosomal subunit protein uL15</fullName>
    </recommendedName>
</protein>
<reference evidence="6 7" key="1">
    <citation type="submission" date="2017-08" db="EMBL/GenBank/DDBJ databases">
        <authorList>
            <person name="de Groot N.N."/>
        </authorList>
    </citation>
    <scope>NUCLEOTIDE SEQUENCE [LARGE SCALE GENOMIC DNA]</scope>
    <source>
        <strain evidence="6 7">Nm15</strain>
    </source>
</reference>
<evidence type="ECO:0000256" key="3">
    <source>
        <dbReference type="ARBA" id="ARBA00023274"/>
    </source>
</evidence>
<dbReference type="GO" id="GO:0006412">
    <property type="term" value="P:translation"/>
    <property type="evidence" value="ECO:0007669"/>
    <property type="project" value="UniProtKB-UniRule"/>
</dbReference>
<keyword evidence="4" id="KW-0699">rRNA-binding</keyword>
<dbReference type="NCBIfam" id="TIGR01071">
    <property type="entry name" value="rplO_bact"/>
    <property type="match status" value="1"/>
</dbReference>
<dbReference type="GO" id="GO:0003735">
    <property type="term" value="F:structural constituent of ribosome"/>
    <property type="evidence" value="ECO:0007669"/>
    <property type="project" value="InterPro"/>
</dbReference>
<dbReference type="RefSeq" id="WP_096294152.1">
    <property type="nucleotide sequence ID" value="NZ_LT907782.1"/>
</dbReference>
<evidence type="ECO:0000256" key="2">
    <source>
        <dbReference type="ARBA" id="ARBA00022980"/>
    </source>
</evidence>
<dbReference type="PANTHER" id="PTHR12934">
    <property type="entry name" value="50S RIBOSOMAL PROTEIN L15"/>
    <property type="match status" value="1"/>
</dbReference>
<dbReference type="Gene3D" id="3.100.10.10">
    <property type="match status" value="1"/>
</dbReference>
<dbReference type="InterPro" id="IPR036227">
    <property type="entry name" value="Ribosomal_uL15/eL18_sf"/>
</dbReference>
<dbReference type="EMBL" id="LT907782">
    <property type="protein sequence ID" value="SNX61426.1"/>
    <property type="molecule type" value="Genomic_DNA"/>
</dbReference>
<gene>
    <name evidence="4" type="primary">rplO</name>
    <name evidence="6" type="ORF">SAMN06296273_2878</name>
</gene>
<comment type="similarity">
    <text evidence="1 4">Belongs to the universal ribosomal protein uL15 family.</text>
</comment>
<dbReference type="Proteomes" id="UP000242498">
    <property type="component" value="Chromosome I"/>
</dbReference>
<dbReference type="Pfam" id="PF00828">
    <property type="entry name" value="Ribosomal_L27A"/>
    <property type="match status" value="1"/>
</dbReference>
<sequence>MFLNKIKPGIDSVKKKVRVGRGMGSGLGKTCGRGHKGQKSRSGGFHKVGFEGGQMPIQRRLPKRGFSVLKKNDYQRLRLRDIKLISEEVISIDLLKKLNIIPDKVKKVKIYGADQIDKVFSLQGLYVSKGARVMIEASGGKIL</sequence>
<accession>A0A285C2Q8</accession>
<keyword evidence="4" id="KW-0694">RNA-binding</keyword>
<dbReference type="HAMAP" id="MF_01341">
    <property type="entry name" value="Ribosomal_uL15"/>
    <property type="match status" value="1"/>
</dbReference>
<feature type="domain" description="Large ribosomal subunit protein uL15/eL18" evidence="5">
    <location>
        <begin position="86"/>
        <end position="142"/>
    </location>
</feature>
<keyword evidence="2 4" id="KW-0689">Ribosomal protein</keyword>
<dbReference type="GO" id="GO:0019843">
    <property type="term" value="F:rRNA binding"/>
    <property type="evidence" value="ECO:0007669"/>
    <property type="project" value="UniProtKB-UniRule"/>
</dbReference>
<dbReference type="InterPro" id="IPR030878">
    <property type="entry name" value="Ribosomal_uL15"/>
</dbReference>
<evidence type="ECO:0000313" key="7">
    <source>
        <dbReference type="Proteomes" id="UP000242498"/>
    </source>
</evidence>
<dbReference type="SUPFAM" id="SSF52080">
    <property type="entry name" value="Ribosomal proteins L15p and L18e"/>
    <property type="match status" value="1"/>
</dbReference>
<dbReference type="GO" id="GO:0022625">
    <property type="term" value="C:cytosolic large ribosomal subunit"/>
    <property type="evidence" value="ECO:0007669"/>
    <property type="project" value="TreeGrafter"/>
</dbReference>
<keyword evidence="3 4" id="KW-0687">Ribonucleoprotein</keyword>
<evidence type="ECO:0000313" key="6">
    <source>
        <dbReference type="EMBL" id="SNX61426.1"/>
    </source>
</evidence>
<evidence type="ECO:0000256" key="1">
    <source>
        <dbReference type="ARBA" id="ARBA00007320"/>
    </source>
</evidence>
<evidence type="ECO:0000259" key="5">
    <source>
        <dbReference type="Pfam" id="PF00828"/>
    </source>
</evidence>
<dbReference type="PANTHER" id="PTHR12934:SF11">
    <property type="entry name" value="LARGE RIBOSOMAL SUBUNIT PROTEIN UL15M"/>
    <property type="match status" value="1"/>
</dbReference>
<organism evidence="6 7">
    <name type="scientific">Nitrosomonas ureae</name>
    <dbReference type="NCBI Taxonomy" id="44577"/>
    <lineage>
        <taxon>Bacteria</taxon>
        <taxon>Pseudomonadati</taxon>
        <taxon>Pseudomonadota</taxon>
        <taxon>Betaproteobacteria</taxon>
        <taxon>Nitrosomonadales</taxon>
        <taxon>Nitrosomonadaceae</taxon>
        <taxon>Nitrosomonas</taxon>
    </lineage>
</organism>
<comment type="function">
    <text evidence="4">Binds to the 23S rRNA.</text>
</comment>
<dbReference type="OrthoDB" id="9810293at2"/>
<evidence type="ECO:0000256" key="4">
    <source>
        <dbReference type="HAMAP-Rule" id="MF_01341"/>
    </source>
</evidence>
<dbReference type="InterPro" id="IPR005749">
    <property type="entry name" value="Ribosomal_uL15_bac-type"/>
</dbReference>